<dbReference type="InterPro" id="IPR052158">
    <property type="entry name" value="INH-QAR"/>
</dbReference>
<reference evidence="2 3" key="1">
    <citation type="submission" date="2020-08" db="EMBL/GenBank/DDBJ databases">
        <title>Genomic Encyclopedia of Type Strains, Phase IV (KMG-IV): sequencing the most valuable type-strain genomes for metagenomic binning, comparative biology and taxonomic classification.</title>
        <authorList>
            <person name="Goeker M."/>
        </authorList>
    </citation>
    <scope>NUCLEOTIDE SEQUENCE [LARGE SCALE GENOMIC DNA]</scope>
    <source>
        <strain evidence="2 3">DSM 103570</strain>
    </source>
</reference>
<dbReference type="SUPFAM" id="SSF52317">
    <property type="entry name" value="Class I glutamine amidotransferase-like"/>
    <property type="match status" value="1"/>
</dbReference>
<dbReference type="RefSeq" id="WP_246368193.1">
    <property type="nucleotide sequence ID" value="NZ_JAAAMM010000004.1"/>
</dbReference>
<dbReference type="PANTHER" id="PTHR43130">
    <property type="entry name" value="ARAC-FAMILY TRANSCRIPTIONAL REGULATOR"/>
    <property type="match status" value="1"/>
</dbReference>
<proteinExistence type="predicted"/>
<comment type="caution">
    <text evidence="2">The sequence shown here is derived from an EMBL/GenBank/DDBJ whole genome shotgun (WGS) entry which is preliminary data.</text>
</comment>
<protein>
    <submittedName>
        <fullName evidence="2">Transcriptional regulator GlxA family with amidase domain</fullName>
    </submittedName>
</protein>
<dbReference type="Pfam" id="PF01965">
    <property type="entry name" value="DJ-1_PfpI"/>
    <property type="match status" value="1"/>
</dbReference>
<gene>
    <name evidence="2" type="ORF">GGR03_003516</name>
</gene>
<name>A0A7W6MQY7_9HYPH</name>
<accession>A0A7W6MQY7</accession>
<dbReference type="Gene3D" id="3.40.50.880">
    <property type="match status" value="1"/>
</dbReference>
<feature type="domain" description="DJ-1/PfpI" evidence="1">
    <location>
        <begin position="9"/>
        <end position="180"/>
    </location>
</feature>
<dbReference type="AlphaFoldDB" id="A0A7W6MQY7"/>
<dbReference type="GO" id="GO:0006355">
    <property type="term" value="P:regulation of DNA-templated transcription"/>
    <property type="evidence" value="ECO:0007669"/>
    <property type="project" value="TreeGrafter"/>
</dbReference>
<dbReference type="InterPro" id="IPR002818">
    <property type="entry name" value="DJ-1/PfpI"/>
</dbReference>
<evidence type="ECO:0000313" key="2">
    <source>
        <dbReference type="EMBL" id="MBB4004428.1"/>
    </source>
</evidence>
<keyword evidence="3" id="KW-1185">Reference proteome</keyword>
<dbReference type="EMBL" id="JACIEM010000004">
    <property type="protein sequence ID" value="MBB4004428.1"/>
    <property type="molecule type" value="Genomic_DNA"/>
</dbReference>
<evidence type="ECO:0000259" key="1">
    <source>
        <dbReference type="Pfam" id="PF01965"/>
    </source>
</evidence>
<evidence type="ECO:0000313" key="3">
    <source>
        <dbReference type="Proteomes" id="UP000588647"/>
    </source>
</evidence>
<sequence length="217" mass="22346">MDSLLEQHSIIVLAYHGVEPIDLGATCGVLSMARRIIPNLTFQLAAPEAGVFEMASGVRAIADHSYATCPAADVYLMLGGPGWPNVAADEAALGFLRDAATKGVVASVCTGGMILAAAGLLDGLPATTRRQRAPNEATAPLDAMALLSRGIKAVPAVFIDAGSIVTGGGVTLAIDTTLHLIARRYGRSAAQDVARLIEYDRAWAANTTASDFLAAAS</sequence>
<dbReference type="InterPro" id="IPR029062">
    <property type="entry name" value="Class_I_gatase-like"/>
</dbReference>
<organism evidence="2 3">
    <name type="scientific">Aurantimonas endophytica</name>
    <dbReference type="NCBI Taxonomy" id="1522175"/>
    <lineage>
        <taxon>Bacteria</taxon>
        <taxon>Pseudomonadati</taxon>
        <taxon>Pseudomonadota</taxon>
        <taxon>Alphaproteobacteria</taxon>
        <taxon>Hyphomicrobiales</taxon>
        <taxon>Aurantimonadaceae</taxon>
        <taxon>Aurantimonas</taxon>
    </lineage>
</organism>
<dbReference type="Proteomes" id="UP000588647">
    <property type="component" value="Unassembled WGS sequence"/>
</dbReference>
<dbReference type="PANTHER" id="PTHR43130:SF3">
    <property type="entry name" value="HTH-TYPE TRANSCRIPTIONAL REGULATOR RV1931C"/>
    <property type="match status" value="1"/>
</dbReference>